<evidence type="ECO:0000256" key="1">
    <source>
        <dbReference type="ARBA" id="ARBA00004141"/>
    </source>
</evidence>
<dbReference type="RefSeq" id="WP_369341564.1">
    <property type="nucleotide sequence ID" value="NZ_CP129675.1"/>
</dbReference>
<dbReference type="GO" id="GO:0140359">
    <property type="term" value="F:ABC-type transporter activity"/>
    <property type="evidence" value="ECO:0007669"/>
    <property type="project" value="InterPro"/>
</dbReference>
<evidence type="ECO:0000256" key="2">
    <source>
        <dbReference type="ARBA" id="ARBA00022692"/>
    </source>
</evidence>
<dbReference type="Gene3D" id="3.40.1710.10">
    <property type="entry name" value="abc type-2 transporter like domain"/>
    <property type="match status" value="1"/>
</dbReference>
<reference evidence="9" key="1">
    <citation type="submission" date="2023-07" db="EMBL/GenBank/DDBJ databases">
        <title>Bifidobacterium aquikefiriaerophilum sp. nov. and Bifidobacterium eccum sp. nov., isolated from water kefir.</title>
        <authorList>
            <person name="Breselge S."/>
            <person name="Bellassi P."/>
            <person name="Barcenilla C."/>
            <person name="Alvarez-Ordonez A."/>
            <person name="Morelli L."/>
            <person name="Cotter P.D."/>
        </authorList>
    </citation>
    <scope>NUCLEOTIDE SEQUENCE</scope>
    <source>
        <strain evidence="9">WK012_4_13</strain>
        <strain evidence="8">WK013_4_14</strain>
        <strain evidence="7">WK048_4_13</strain>
    </source>
</reference>
<evidence type="ECO:0000259" key="6">
    <source>
        <dbReference type="Pfam" id="PF12698"/>
    </source>
</evidence>
<evidence type="ECO:0000313" key="7">
    <source>
        <dbReference type="EMBL" id="XDS45837.1"/>
    </source>
</evidence>
<comment type="subcellular location">
    <subcellularLocation>
        <location evidence="1">Membrane</location>
        <topology evidence="1">Multi-pass membrane protein</topology>
    </subcellularLocation>
</comment>
<dbReference type="GO" id="GO:0016020">
    <property type="term" value="C:membrane"/>
    <property type="evidence" value="ECO:0007669"/>
    <property type="project" value="UniProtKB-SubCell"/>
</dbReference>
<dbReference type="Pfam" id="PF12698">
    <property type="entry name" value="ABC2_membrane_3"/>
    <property type="match status" value="1"/>
</dbReference>
<evidence type="ECO:0000313" key="9">
    <source>
        <dbReference type="EMBL" id="XDS50601.1"/>
    </source>
</evidence>
<feature type="transmembrane region" description="Helical" evidence="5">
    <location>
        <begin position="301"/>
        <end position="326"/>
    </location>
</feature>
<feature type="transmembrane region" description="Helical" evidence="5">
    <location>
        <begin position="16"/>
        <end position="40"/>
    </location>
</feature>
<feature type="transmembrane region" description="Helical" evidence="5">
    <location>
        <begin position="272"/>
        <end position="295"/>
    </location>
</feature>
<dbReference type="InterPro" id="IPR013525">
    <property type="entry name" value="ABC2_TM"/>
</dbReference>
<evidence type="ECO:0000256" key="4">
    <source>
        <dbReference type="ARBA" id="ARBA00023136"/>
    </source>
</evidence>
<feature type="transmembrane region" description="Helical" evidence="5">
    <location>
        <begin position="338"/>
        <end position="359"/>
    </location>
</feature>
<dbReference type="EMBL" id="CP129675">
    <property type="protein sequence ID" value="XDS45837.1"/>
    <property type="molecule type" value="Genomic_DNA"/>
</dbReference>
<feature type="transmembrane region" description="Helical" evidence="5">
    <location>
        <begin position="230"/>
        <end position="251"/>
    </location>
</feature>
<accession>A0AB39UNH9</accession>
<sequence length="447" mass="47260">MQTFKSALRILWAHKVYMLVYLIGFGALMLSLGISSIVAAGNDTGAISANASDSATSDQTEVASKLPKAKIAVIDRDSGNLAEGLRDYLSHSATIVKLDDTPQRLQDAIARNDVDLIVVISKGYSQRFETAATSTGDDASASRSMPVADITVSYVSSQGSLAKIDVDGYFSQLRSVLASGLRTKLSDAVTYTVHQAGKQGLSPSVHVLKNAQEAGKSLASSFGTTIKLSIYPIFMAMTVCVSLLIGVFNAPETSRRLFASSARSYVLNAQELMGAVSVGLICWVLYYSAALLALAPFNRGFSAISLASLVLVALSQLVYTLISMAFGFMIGQLKASTTIANAVATSLGLMLMFTSGTAFDPSVMPAPMVSLGKLLPGWWMSVSIDDALGTTSFQTPDPSLLGWLQSLGLVALFGLAFISIGLAAGKYRHAHPEFGMSNRITQLTELG</sequence>
<feature type="transmembrane region" description="Helical" evidence="5">
    <location>
        <begin position="403"/>
        <end position="424"/>
    </location>
</feature>
<organism evidence="9">
    <name type="scientific">Bifidobacterium fermentum</name>
    <dbReference type="NCBI Taxonomy" id="3059035"/>
    <lineage>
        <taxon>Bacteria</taxon>
        <taxon>Bacillati</taxon>
        <taxon>Actinomycetota</taxon>
        <taxon>Actinomycetes</taxon>
        <taxon>Bifidobacteriales</taxon>
        <taxon>Bifidobacteriaceae</taxon>
        <taxon>Bifidobacterium</taxon>
    </lineage>
</organism>
<keyword evidence="3 5" id="KW-1133">Transmembrane helix</keyword>
<name>A0AB39UNH9_9BIFI</name>
<keyword evidence="4 5" id="KW-0472">Membrane</keyword>
<evidence type="ECO:0000256" key="5">
    <source>
        <dbReference type="SAM" id="Phobius"/>
    </source>
</evidence>
<dbReference type="EMBL" id="CP129682">
    <property type="protein sequence ID" value="XDS49381.1"/>
    <property type="molecule type" value="Genomic_DNA"/>
</dbReference>
<gene>
    <name evidence="9" type="ORF">QN062_09520</name>
    <name evidence="8" type="ORF">QN216_03725</name>
    <name evidence="7" type="ORF">QN217_06720</name>
</gene>
<dbReference type="KEGG" id="bfk:QN062_09520"/>
<evidence type="ECO:0000256" key="3">
    <source>
        <dbReference type="ARBA" id="ARBA00022989"/>
    </source>
</evidence>
<dbReference type="AlphaFoldDB" id="A0AB39UNH9"/>
<dbReference type="EMBL" id="CP129683">
    <property type="protein sequence ID" value="XDS50601.1"/>
    <property type="molecule type" value="Genomic_DNA"/>
</dbReference>
<proteinExistence type="predicted"/>
<keyword evidence="2 5" id="KW-0812">Transmembrane</keyword>
<protein>
    <submittedName>
        <fullName evidence="9">ABC transporter permease</fullName>
    </submittedName>
</protein>
<evidence type="ECO:0000313" key="8">
    <source>
        <dbReference type="EMBL" id="XDS49381.1"/>
    </source>
</evidence>
<feature type="domain" description="ABC-2 type transporter transmembrane" evidence="6">
    <location>
        <begin position="61"/>
        <end position="422"/>
    </location>
</feature>